<dbReference type="SUPFAM" id="SSF52058">
    <property type="entry name" value="L domain-like"/>
    <property type="match status" value="1"/>
</dbReference>
<evidence type="ECO:0000256" key="1">
    <source>
        <dbReference type="ARBA" id="ARBA00004370"/>
    </source>
</evidence>
<accession>A0AAD5XYS0</accession>
<protein>
    <recommendedName>
        <fullName evidence="7">L domain-like protein</fullName>
    </recommendedName>
</protein>
<dbReference type="Gene3D" id="3.80.10.10">
    <property type="entry name" value="Ribonuclease Inhibitor"/>
    <property type="match status" value="1"/>
</dbReference>
<dbReference type="InterPro" id="IPR001611">
    <property type="entry name" value="Leu-rich_rpt"/>
</dbReference>
<keyword evidence="6" id="KW-1185">Reference proteome</keyword>
<dbReference type="InterPro" id="IPR032675">
    <property type="entry name" value="LRR_dom_sf"/>
</dbReference>
<comment type="subcellular location">
    <subcellularLocation>
        <location evidence="1">Membrane</location>
    </subcellularLocation>
</comment>
<evidence type="ECO:0008006" key="7">
    <source>
        <dbReference type="Google" id="ProtNLM"/>
    </source>
</evidence>
<dbReference type="PROSITE" id="PS51450">
    <property type="entry name" value="LRR"/>
    <property type="match status" value="1"/>
</dbReference>
<keyword evidence="3" id="KW-0677">Repeat</keyword>
<dbReference type="Pfam" id="PF13855">
    <property type="entry name" value="LRR_8"/>
    <property type="match status" value="1"/>
</dbReference>
<evidence type="ECO:0000313" key="6">
    <source>
        <dbReference type="Proteomes" id="UP001211065"/>
    </source>
</evidence>
<dbReference type="Proteomes" id="UP001211065">
    <property type="component" value="Unassembled WGS sequence"/>
</dbReference>
<proteinExistence type="predicted"/>
<keyword evidence="2" id="KW-0732">Signal</keyword>
<evidence type="ECO:0000313" key="5">
    <source>
        <dbReference type="EMBL" id="KAJ3221323.1"/>
    </source>
</evidence>
<evidence type="ECO:0000256" key="2">
    <source>
        <dbReference type="ARBA" id="ARBA00022729"/>
    </source>
</evidence>
<dbReference type="EMBL" id="JADGJW010000236">
    <property type="protein sequence ID" value="KAJ3221323.1"/>
    <property type="molecule type" value="Genomic_DNA"/>
</dbReference>
<reference evidence="5" key="1">
    <citation type="submission" date="2020-05" db="EMBL/GenBank/DDBJ databases">
        <title>Phylogenomic resolution of chytrid fungi.</title>
        <authorList>
            <person name="Stajich J.E."/>
            <person name="Amses K."/>
            <person name="Simmons R."/>
            <person name="Seto K."/>
            <person name="Myers J."/>
            <person name="Bonds A."/>
            <person name="Quandt C.A."/>
            <person name="Barry K."/>
            <person name="Liu P."/>
            <person name="Grigoriev I."/>
            <person name="Longcore J.E."/>
            <person name="James T.Y."/>
        </authorList>
    </citation>
    <scope>NUCLEOTIDE SEQUENCE</scope>
    <source>
        <strain evidence="5">JEL0476</strain>
    </source>
</reference>
<dbReference type="AlphaFoldDB" id="A0AAD5XYS0"/>
<sequence length="470" mass="52739">MSFQNEEHAKLLKSTIEKDIKKISDIRDPQHSCKIILSDCNISKTCSLKCEYGYTCQFFTKDCNSCPVEKCEPSNDALERPITPIKKLGESCGGVIRFLGICDEGLYCRFSFTEQDSTCVLQSKNYRQNIKNLELKNKKRLLLLSNLDCLIVKSWLPDLLFRGVNNCCLRNDLVGCDEDGRIISLLLNDLGLDNHIEKNLEKLDKLEELRLNNNNISGNIPPSLGTLKKLRYLSLSSNKLSGNIPELISLLPELQYLFLHKNQLNGTIPKKLLELQSLKEITLNSNLFSGAIPNFSLIPSLEVCALHDLGNVCKFSDTTLENVSCKSLMSYPGDVVIPTLQSPVEAIKKVRFSRPLETSLKPIKRPLSSSALYGLGNSTIMVNPLKSAIKNKKVGSKFIPGELGNLHNNYAYLTVIDALTTFETKNVDNSDEVEVDVNATAILLVREDFEFISNDKGNQYLLKWKSFSQM</sequence>
<dbReference type="FunFam" id="3.80.10.10:FF:000400">
    <property type="entry name" value="Nuclear pore complex protein NUP107"/>
    <property type="match status" value="1"/>
</dbReference>
<keyword evidence="4" id="KW-0472">Membrane</keyword>
<name>A0AAD5XYS0_9FUNG</name>
<evidence type="ECO:0000256" key="4">
    <source>
        <dbReference type="ARBA" id="ARBA00023136"/>
    </source>
</evidence>
<dbReference type="PANTHER" id="PTHR48009">
    <property type="entry name" value="LEUCINE-RICH REPEAT (LRR) FAMILY PROTEIN"/>
    <property type="match status" value="1"/>
</dbReference>
<gene>
    <name evidence="5" type="ORF">HK099_003583</name>
</gene>
<evidence type="ECO:0000256" key="3">
    <source>
        <dbReference type="ARBA" id="ARBA00022737"/>
    </source>
</evidence>
<dbReference type="GO" id="GO:0016020">
    <property type="term" value="C:membrane"/>
    <property type="evidence" value="ECO:0007669"/>
    <property type="project" value="UniProtKB-SubCell"/>
</dbReference>
<dbReference type="PANTHER" id="PTHR48009:SF16">
    <property type="entry name" value="LEUCINE-RICH REPEAT-CONTAINING N-TERMINAL PLANT-TYPE DOMAIN-CONTAINING PROTEIN"/>
    <property type="match status" value="1"/>
</dbReference>
<organism evidence="5 6">
    <name type="scientific">Clydaea vesicula</name>
    <dbReference type="NCBI Taxonomy" id="447962"/>
    <lineage>
        <taxon>Eukaryota</taxon>
        <taxon>Fungi</taxon>
        <taxon>Fungi incertae sedis</taxon>
        <taxon>Chytridiomycota</taxon>
        <taxon>Chytridiomycota incertae sedis</taxon>
        <taxon>Chytridiomycetes</taxon>
        <taxon>Lobulomycetales</taxon>
        <taxon>Lobulomycetaceae</taxon>
        <taxon>Clydaea</taxon>
    </lineage>
</organism>
<comment type="caution">
    <text evidence="5">The sequence shown here is derived from an EMBL/GenBank/DDBJ whole genome shotgun (WGS) entry which is preliminary data.</text>
</comment>
<dbReference type="InterPro" id="IPR053213">
    <property type="entry name" value="RLP29"/>
</dbReference>